<dbReference type="EMBL" id="JACWUN010000012">
    <property type="protein sequence ID" value="MBD1401188.1"/>
    <property type="molecule type" value="Genomic_DNA"/>
</dbReference>
<sequence length="48" mass="5772">MATRCDSKTEVYSRVCGFFRPVQQWNRGKKEEFKDRSEYIVAPTELKR</sequence>
<evidence type="ECO:0000313" key="1">
    <source>
        <dbReference type="EMBL" id="MBD1401188.1"/>
    </source>
</evidence>
<dbReference type="Proteomes" id="UP000632828">
    <property type="component" value="Unassembled WGS sequence"/>
</dbReference>
<name>A0A8J6UHB3_9BACT</name>
<dbReference type="GO" id="GO:0008998">
    <property type="term" value="F:ribonucleoside-triphosphate reductase (thioredoxin) activity"/>
    <property type="evidence" value="ECO:0007669"/>
    <property type="project" value="InterPro"/>
</dbReference>
<dbReference type="AlphaFoldDB" id="A0A8J6UHB3"/>
<dbReference type="RefSeq" id="WP_191156526.1">
    <property type="nucleotide sequence ID" value="NZ_JACWUN010000012.1"/>
</dbReference>
<dbReference type="Pfam" id="PF13597">
    <property type="entry name" value="NRDD"/>
    <property type="match status" value="1"/>
</dbReference>
<proteinExistence type="predicted"/>
<reference evidence="1" key="1">
    <citation type="submission" date="2020-09" db="EMBL/GenBank/DDBJ databases">
        <title>Pelobacter alkaliphilus sp. nov., a novel anaerobic arsenate-reducing bacterium from terrestrial mud volcano.</title>
        <authorList>
            <person name="Khomyakova M.A."/>
            <person name="Merkel A.Y."/>
            <person name="Slobodkin A.I."/>
        </authorList>
    </citation>
    <scope>NUCLEOTIDE SEQUENCE</scope>
    <source>
        <strain evidence="1">M08fum</strain>
    </source>
</reference>
<comment type="caution">
    <text evidence="1">The sequence shown here is derived from an EMBL/GenBank/DDBJ whole genome shotgun (WGS) entry which is preliminary data.</text>
</comment>
<keyword evidence="2" id="KW-1185">Reference proteome</keyword>
<dbReference type="InterPro" id="IPR012833">
    <property type="entry name" value="NrdD"/>
</dbReference>
<protein>
    <submittedName>
        <fullName evidence="1">Uncharacterized protein</fullName>
    </submittedName>
</protein>
<dbReference type="GO" id="GO:0006260">
    <property type="term" value="P:DNA replication"/>
    <property type="evidence" value="ECO:0007669"/>
    <property type="project" value="InterPro"/>
</dbReference>
<organism evidence="1 2">
    <name type="scientific">Pelovirga terrestris</name>
    <dbReference type="NCBI Taxonomy" id="2771352"/>
    <lineage>
        <taxon>Bacteria</taxon>
        <taxon>Pseudomonadati</taxon>
        <taxon>Thermodesulfobacteriota</taxon>
        <taxon>Desulfuromonadia</taxon>
        <taxon>Geobacterales</taxon>
        <taxon>Geobacteraceae</taxon>
        <taxon>Pelovirga</taxon>
    </lineage>
</organism>
<evidence type="ECO:0000313" key="2">
    <source>
        <dbReference type="Proteomes" id="UP000632828"/>
    </source>
</evidence>
<gene>
    <name evidence="1" type="ORF">ICT70_10930</name>
</gene>
<accession>A0A8J6UHB3</accession>